<name>A0A1C0TUZ0_9GAMM</name>
<feature type="signal peptide" evidence="1">
    <location>
        <begin position="1"/>
        <end position="20"/>
    </location>
</feature>
<organism evidence="3 4">
    <name type="scientific">Pseudoalteromonas luteoviolacea</name>
    <dbReference type="NCBI Taxonomy" id="43657"/>
    <lineage>
        <taxon>Bacteria</taxon>
        <taxon>Pseudomonadati</taxon>
        <taxon>Pseudomonadota</taxon>
        <taxon>Gammaproteobacteria</taxon>
        <taxon>Alteromonadales</taxon>
        <taxon>Pseudoalteromonadaceae</taxon>
        <taxon>Pseudoalteromonas</taxon>
    </lineage>
</organism>
<dbReference type="InterPro" id="IPR046232">
    <property type="entry name" value="DUF6265"/>
</dbReference>
<feature type="domain" description="DUF6265" evidence="2">
    <location>
        <begin position="30"/>
        <end position="138"/>
    </location>
</feature>
<dbReference type="EMBL" id="MAUJ01000001">
    <property type="protein sequence ID" value="OCQ23135.1"/>
    <property type="molecule type" value="Genomic_DNA"/>
</dbReference>
<feature type="chain" id="PRO_5008646449" description="DUF6265 domain-containing protein" evidence="1">
    <location>
        <begin position="21"/>
        <end position="163"/>
    </location>
</feature>
<dbReference type="OrthoDB" id="5382295at2"/>
<proteinExistence type="predicted"/>
<reference evidence="4" key="1">
    <citation type="submission" date="2016-07" db="EMBL/GenBank/DDBJ databases">
        <authorList>
            <person name="Florea S."/>
            <person name="Webb J.S."/>
            <person name="Jaromczyk J."/>
            <person name="Schardl C.L."/>
        </authorList>
    </citation>
    <scope>NUCLEOTIDE SEQUENCE [LARGE SCALE GENOMIC DNA]</scope>
    <source>
        <strain evidence="4">IPB1</strain>
    </source>
</reference>
<evidence type="ECO:0000259" key="2">
    <source>
        <dbReference type="Pfam" id="PF19780"/>
    </source>
</evidence>
<accession>A0A1C0TUZ0</accession>
<gene>
    <name evidence="3" type="ORF">A7985_04070</name>
</gene>
<sequence>MLRAIIWMLMYLVVSPVLQAKPCDSVESLAWLVGNWSSKSSKVKINESWKQVSKKSFEGSGSTYSLKKNKIVSSESLRLVEMSGEIFYLAKVASNELPIAFKLTSCTDKTAIFENSKHDFPKKLSYQLTEDGNITVFVSGEKGKGFSIDFIGIRDNKAGIHSK</sequence>
<dbReference type="Proteomes" id="UP000093366">
    <property type="component" value="Unassembled WGS sequence"/>
</dbReference>
<dbReference type="Pfam" id="PF19780">
    <property type="entry name" value="DUF6265"/>
    <property type="match status" value="1"/>
</dbReference>
<evidence type="ECO:0000313" key="4">
    <source>
        <dbReference type="Proteomes" id="UP000093366"/>
    </source>
</evidence>
<keyword evidence="1" id="KW-0732">Signal</keyword>
<dbReference type="AlphaFoldDB" id="A0A1C0TUZ0"/>
<comment type="caution">
    <text evidence="3">The sequence shown here is derived from an EMBL/GenBank/DDBJ whole genome shotgun (WGS) entry which is preliminary data.</text>
</comment>
<protein>
    <recommendedName>
        <fullName evidence="2">DUF6265 domain-containing protein</fullName>
    </recommendedName>
</protein>
<evidence type="ECO:0000256" key="1">
    <source>
        <dbReference type="SAM" id="SignalP"/>
    </source>
</evidence>
<evidence type="ECO:0000313" key="3">
    <source>
        <dbReference type="EMBL" id="OCQ23135.1"/>
    </source>
</evidence>
<dbReference type="RefSeq" id="WP_065789120.1">
    <property type="nucleotide sequence ID" value="NZ_MAUJ01000001.1"/>
</dbReference>